<dbReference type="AlphaFoldDB" id="A0A0A7FV92"/>
<keyword evidence="5" id="KW-1133">Transmembrane helix</keyword>
<dbReference type="GO" id="GO:0009247">
    <property type="term" value="P:glycolipid biosynthetic process"/>
    <property type="evidence" value="ECO:0007669"/>
    <property type="project" value="InterPro"/>
</dbReference>
<dbReference type="HOGENOM" id="CLU_028367_0_1_9"/>
<comment type="similarity">
    <text evidence="2">Belongs to the glycosyltransferase 28 family.</text>
</comment>
<evidence type="ECO:0000256" key="5">
    <source>
        <dbReference type="SAM" id="Phobius"/>
    </source>
</evidence>
<dbReference type="InterPro" id="IPR009695">
    <property type="entry name" value="Diacylglyc_glucosyltr_N"/>
</dbReference>
<dbReference type="EMBL" id="CP006905">
    <property type="protein sequence ID" value="AIY82736.1"/>
    <property type="molecule type" value="Genomic_DNA"/>
</dbReference>
<name>A0A0A7FV92_9CLOT</name>
<dbReference type="Pfam" id="PF06925">
    <property type="entry name" value="MGDG_synth"/>
    <property type="match status" value="1"/>
</dbReference>
<evidence type="ECO:0000256" key="4">
    <source>
        <dbReference type="ARBA" id="ARBA00022679"/>
    </source>
</evidence>
<organism evidence="8 9">
    <name type="scientific">Clostridium baratii str. Sullivan</name>
    <dbReference type="NCBI Taxonomy" id="1415775"/>
    <lineage>
        <taxon>Bacteria</taxon>
        <taxon>Bacillati</taxon>
        <taxon>Bacillota</taxon>
        <taxon>Clostridia</taxon>
        <taxon>Eubacteriales</taxon>
        <taxon>Clostridiaceae</taxon>
        <taxon>Clostridium</taxon>
    </lineage>
</organism>
<keyword evidence="5" id="KW-0812">Transmembrane</keyword>
<feature type="domain" description="Diacylglycerol glucosyltransferase N-terminal" evidence="7">
    <location>
        <begin position="15"/>
        <end position="176"/>
    </location>
</feature>
<proteinExistence type="inferred from homology"/>
<evidence type="ECO:0000259" key="6">
    <source>
        <dbReference type="Pfam" id="PF04101"/>
    </source>
</evidence>
<dbReference type="GO" id="GO:0016758">
    <property type="term" value="F:hexosyltransferase activity"/>
    <property type="evidence" value="ECO:0007669"/>
    <property type="project" value="InterPro"/>
</dbReference>
<keyword evidence="3" id="KW-0328">Glycosyltransferase</keyword>
<dbReference type="InterPro" id="IPR050519">
    <property type="entry name" value="Glycosyltransf_28_UgtP"/>
</dbReference>
<sequence length="367" mass="41639">MKKVLILTTSTGLGHNQAAKSLIDVFEKNDYKCIKYDFLDNCSKLLNDFLVAGYEVSAMKFPKVYGLFYKLTNIPFINALSMTIFLLVKKRLKNLINKEQPDLIISTHPLSVSVMNSIKKDGLKTPYFVVTTDFKAHYTYIGKKVDAYITGSEYTKQSLIAKGIKEDIIFPYGIPIKESFFERDENIPHIKTQDYFNILLMSGSMGLEDISYVLEELLKNKNKLRITVVCGNNKSLKNNLMERCNHEFPNKKLHILGFSNDIASFMEYSDVIISKPGGLTVTESIAKNLPLIIPFAIPGQEKENTEFLSKEGYAICVDDIKEINNTIDSLIENPEKLNSMRDKLKSLASTYSILSIVELADKFLKKD</sequence>
<protein>
    <submittedName>
        <fullName evidence="8">Glycosyl transferases group 1 family protein</fullName>
    </submittedName>
</protein>
<dbReference type="InterPro" id="IPR007235">
    <property type="entry name" value="Glyco_trans_28_C"/>
</dbReference>
<gene>
    <name evidence="8" type="ORF">U729_1610</name>
</gene>
<keyword evidence="4 8" id="KW-0808">Transferase</keyword>
<evidence type="ECO:0000256" key="1">
    <source>
        <dbReference type="ARBA" id="ARBA00004370"/>
    </source>
</evidence>
<dbReference type="Pfam" id="PF04101">
    <property type="entry name" value="Glyco_tran_28_C"/>
    <property type="match status" value="1"/>
</dbReference>
<feature type="transmembrane region" description="Helical" evidence="5">
    <location>
        <begin position="67"/>
        <end position="88"/>
    </location>
</feature>
<reference evidence="8 9" key="1">
    <citation type="journal article" date="2015" name="Infect. Genet. Evol.">
        <title>Genomic sequences of six botulinum neurotoxin-producing strains representing three clostridial species illustrate the mobility and diversity of botulinum neurotoxin genes.</title>
        <authorList>
            <person name="Smith T.J."/>
            <person name="Hill K.K."/>
            <person name="Xie G."/>
            <person name="Foley B.T."/>
            <person name="Williamson C.H."/>
            <person name="Foster J.T."/>
            <person name="Johnson S.L."/>
            <person name="Chertkov O."/>
            <person name="Teshima H."/>
            <person name="Gibbons H.S."/>
            <person name="Johnsky L.A."/>
            <person name="Karavis M.A."/>
            <person name="Smith L.A."/>
        </authorList>
    </citation>
    <scope>NUCLEOTIDE SEQUENCE [LARGE SCALE GENOMIC DNA]</scope>
    <source>
        <strain evidence="8">Sullivan</strain>
    </source>
</reference>
<evidence type="ECO:0000313" key="8">
    <source>
        <dbReference type="EMBL" id="AIY82736.1"/>
    </source>
</evidence>
<dbReference type="KEGG" id="cbv:U729_1610"/>
<dbReference type="GO" id="GO:0016020">
    <property type="term" value="C:membrane"/>
    <property type="evidence" value="ECO:0007669"/>
    <property type="project" value="UniProtKB-SubCell"/>
</dbReference>
<evidence type="ECO:0000256" key="3">
    <source>
        <dbReference type="ARBA" id="ARBA00022676"/>
    </source>
</evidence>
<dbReference type="SUPFAM" id="SSF53756">
    <property type="entry name" value="UDP-Glycosyltransferase/glycogen phosphorylase"/>
    <property type="match status" value="1"/>
</dbReference>
<evidence type="ECO:0000256" key="2">
    <source>
        <dbReference type="ARBA" id="ARBA00006962"/>
    </source>
</evidence>
<comment type="subcellular location">
    <subcellularLocation>
        <location evidence="1">Membrane</location>
    </subcellularLocation>
</comment>
<dbReference type="RefSeq" id="WP_039313434.1">
    <property type="nucleotide sequence ID" value="NZ_CP006905.1"/>
</dbReference>
<keyword evidence="5" id="KW-0472">Membrane</keyword>
<evidence type="ECO:0000259" key="7">
    <source>
        <dbReference type="Pfam" id="PF06925"/>
    </source>
</evidence>
<dbReference type="Proteomes" id="UP000030635">
    <property type="component" value="Chromosome"/>
</dbReference>
<dbReference type="STRING" id="1561.NPD11_1407"/>
<keyword evidence="9" id="KW-1185">Reference proteome</keyword>
<dbReference type="OrthoDB" id="9815663at2"/>
<accession>A0A0A7FV92</accession>
<dbReference type="eggNOG" id="COG0707">
    <property type="taxonomic scope" value="Bacteria"/>
</dbReference>
<dbReference type="Gene3D" id="3.40.50.2000">
    <property type="entry name" value="Glycogen Phosphorylase B"/>
    <property type="match status" value="2"/>
</dbReference>
<dbReference type="PANTHER" id="PTHR43025:SF3">
    <property type="entry name" value="MONOGALACTOSYLDIACYLGLYCEROL SYNTHASE 1, CHLOROPLASTIC"/>
    <property type="match status" value="1"/>
</dbReference>
<evidence type="ECO:0000313" key="9">
    <source>
        <dbReference type="Proteomes" id="UP000030635"/>
    </source>
</evidence>
<dbReference type="PANTHER" id="PTHR43025">
    <property type="entry name" value="MONOGALACTOSYLDIACYLGLYCEROL SYNTHASE"/>
    <property type="match status" value="1"/>
</dbReference>
<feature type="domain" description="Glycosyl transferase family 28 C-terminal" evidence="6">
    <location>
        <begin position="198"/>
        <end position="344"/>
    </location>
</feature>